<evidence type="ECO:0000313" key="2">
    <source>
        <dbReference type="Proteomes" id="UP000192610"/>
    </source>
</evidence>
<accession>A0A1V9EG79</accession>
<sequence>MSCTGIYAQQKTTEAGVEEIRAAFKEINSNKTYKKETYTFDAPGCVEDGRMEYYLDKQQIVKIKETGVIGDGGWDTEYYYRNGNLIFIFESLIGGPANGPIQKSEYRVYVKDGKVIRFMDGQKIIPADNKAAEMTATGVKLLTARTTKKFAEALCGN</sequence>
<gene>
    <name evidence="1" type="ORF">A4H97_32815</name>
</gene>
<dbReference type="AlphaFoldDB" id="A0A1V9EG79"/>
<protein>
    <submittedName>
        <fullName evidence="1">Uncharacterized protein</fullName>
    </submittedName>
</protein>
<dbReference type="EMBL" id="LVXG01000032">
    <property type="protein sequence ID" value="OQP45123.1"/>
    <property type="molecule type" value="Genomic_DNA"/>
</dbReference>
<reference evidence="2" key="1">
    <citation type="submission" date="2016-04" db="EMBL/GenBank/DDBJ databases">
        <authorList>
            <person name="Chen L."/>
            <person name="Zhuang W."/>
            <person name="Wang G."/>
        </authorList>
    </citation>
    <scope>NUCLEOTIDE SEQUENCE [LARGE SCALE GENOMIC DNA]</scope>
    <source>
        <strain evidence="2">17621</strain>
    </source>
</reference>
<dbReference type="STRING" id="354355.SAMN05660816_06812"/>
<name>A0A1V9EG79_9BACT</name>
<comment type="caution">
    <text evidence="1">The sequence shown here is derived from an EMBL/GenBank/DDBJ whole genome shotgun (WGS) entry which is preliminary data.</text>
</comment>
<evidence type="ECO:0000313" key="1">
    <source>
        <dbReference type="EMBL" id="OQP45123.1"/>
    </source>
</evidence>
<organism evidence="1 2">
    <name type="scientific">Niastella yeongjuensis</name>
    <dbReference type="NCBI Taxonomy" id="354355"/>
    <lineage>
        <taxon>Bacteria</taxon>
        <taxon>Pseudomonadati</taxon>
        <taxon>Bacteroidota</taxon>
        <taxon>Chitinophagia</taxon>
        <taxon>Chitinophagales</taxon>
        <taxon>Chitinophagaceae</taxon>
        <taxon>Niastella</taxon>
    </lineage>
</organism>
<keyword evidence="2" id="KW-1185">Reference proteome</keyword>
<proteinExistence type="predicted"/>
<dbReference type="Proteomes" id="UP000192610">
    <property type="component" value="Unassembled WGS sequence"/>
</dbReference>